<dbReference type="InterPro" id="IPR013324">
    <property type="entry name" value="RNA_pol_sigma_r3/r4-like"/>
</dbReference>
<dbReference type="NCBIfam" id="TIGR02985">
    <property type="entry name" value="Sig70_bacteroi1"/>
    <property type="match status" value="1"/>
</dbReference>
<dbReference type="InterPro" id="IPR007627">
    <property type="entry name" value="RNA_pol_sigma70_r2"/>
</dbReference>
<name>A0A5C1I1T2_9SPHI</name>
<sequence length="207" mass="23332">MIKVITTDKGMLDTEIKYLLNDIALNSSRASFKRLYLLYYGKLFNLAKSLVKQDELAEEITNDVFMNLWARRASLPEINNFTYYCYTSVKNKSLTSLAKNQLKSVNIDDVNVDVADSSATGEDKLVCEDLTKLINTTLSKLSDQCRLVFKLIKEDGLKYREVADLLDISIKTVEYHMGNALKNLAQGLKEVQKSTPAAASEKISKNI</sequence>
<dbReference type="EMBL" id="CP043450">
    <property type="protein sequence ID" value="QEM11260.1"/>
    <property type="molecule type" value="Genomic_DNA"/>
</dbReference>
<dbReference type="GO" id="GO:0006352">
    <property type="term" value="P:DNA-templated transcription initiation"/>
    <property type="evidence" value="ECO:0007669"/>
    <property type="project" value="InterPro"/>
</dbReference>
<feature type="domain" description="RNA polymerase sigma-70 region 2" evidence="5">
    <location>
        <begin position="35"/>
        <end position="101"/>
    </location>
</feature>
<evidence type="ECO:0000256" key="1">
    <source>
        <dbReference type="ARBA" id="ARBA00010641"/>
    </source>
</evidence>
<dbReference type="InterPro" id="IPR036388">
    <property type="entry name" value="WH-like_DNA-bd_sf"/>
</dbReference>
<dbReference type="KEGG" id="mrub:DEO27_014920"/>
<evidence type="ECO:0000256" key="3">
    <source>
        <dbReference type="ARBA" id="ARBA00023082"/>
    </source>
</evidence>
<evidence type="ECO:0000256" key="4">
    <source>
        <dbReference type="ARBA" id="ARBA00023163"/>
    </source>
</evidence>
<dbReference type="OrthoDB" id="659361at2"/>
<dbReference type="InterPro" id="IPR013325">
    <property type="entry name" value="RNA_pol_sigma_r2"/>
</dbReference>
<dbReference type="NCBIfam" id="TIGR02937">
    <property type="entry name" value="sigma70-ECF"/>
    <property type="match status" value="1"/>
</dbReference>
<dbReference type="GO" id="GO:0003677">
    <property type="term" value="F:DNA binding"/>
    <property type="evidence" value="ECO:0007669"/>
    <property type="project" value="InterPro"/>
</dbReference>
<dbReference type="GO" id="GO:0016987">
    <property type="term" value="F:sigma factor activity"/>
    <property type="evidence" value="ECO:0007669"/>
    <property type="project" value="UniProtKB-KW"/>
</dbReference>
<evidence type="ECO:0000256" key="2">
    <source>
        <dbReference type="ARBA" id="ARBA00023015"/>
    </source>
</evidence>
<dbReference type="InterPro" id="IPR039425">
    <property type="entry name" value="RNA_pol_sigma-70-like"/>
</dbReference>
<keyword evidence="3" id="KW-0731">Sigma factor</keyword>
<keyword evidence="4" id="KW-0804">Transcription</keyword>
<dbReference type="SUPFAM" id="SSF88946">
    <property type="entry name" value="Sigma2 domain of RNA polymerase sigma factors"/>
    <property type="match status" value="1"/>
</dbReference>
<feature type="domain" description="RNA polymerase sigma factor 70 region 4 type 2" evidence="6">
    <location>
        <begin position="134"/>
        <end position="184"/>
    </location>
</feature>
<dbReference type="PANTHER" id="PTHR43133">
    <property type="entry name" value="RNA POLYMERASE ECF-TYPE SIGMA FACTO"/>
    <property type="match status" value="1"/>
</dbReference>
<evidence type="ECO:0000259" key="6">
    <source>
        <dbReference type="Pfam" id="PF08281"/>
    </source>
</evidence>
<dbReference type="PANTHER" id="PTHR43133:SF46">
    <property type="entry name" value="RNA POLYMERASE SIGMA-70 FACTOR ECF SUBFAMILY"/>
    <property type="match status" value="1"/>
</dbReference>
<dbReference type="Gene3D" id="1.10.1740.10">
    <property type="match status" value="1"/>
</dbReference>
<dbReference type="AlphaFoldDB" id="A0A5C1I1T2"/>
<dbReference type="SUPFAM" id="SSF88659">
    <property type="entry name" value="Sigma3 and sigma4 domains of RNA polymerase sigma factors"/>
    <property type="match status" value="1"/>
</dbReference>
<protein>
    <submittedName>
        <fullName evidence="7">RNA polymerase sigma-70 factor</fullName>
    </submittedName>
</protein>
<dbReference type="InterPro" id="IPR013249">
    <property type="entry name" value="RNA_pol_sigma70_r4_t2"/>
</dbReference>
<accession>A0A5C1I1T2</accession>
<dbReference type="Pfam" id="PF08281">
    <property type="entry name" value="Sigma70_r4_2"/>
    <property type="match status" value="1"/>
</dbReference>
<evidence type="ECO:0000313" key="8">
    <source>
        <dbReference type="Proteomes" id="UP000251402"/>
    </source>
</evidence>
<comment type="similarity">
    <text evidence="1">Belongs to the sigma-70 factor family. ECF subfamily.</text>
</comment>
<keyword evidence="8" id="KW-1185">Reference proteome</keyword>
<dbReference type="InterPro" id="IPR014284">
    <property type="entry name" value="RNA_pol_sigma-70_dom"/>
</dbReference>
<dbReference type="Pfam" id="PF04542">
    <property type="entry name" value="Sigma70_r2"/>
    <property type="match status" value="1"/>
</dbReference>
<gene>
    <name evidence="7" type="ORF">DEO27_014920</name>
</gene>
<evidence type="ECO:0000259" key="5">
    <source>
        <dbReference type="Pfam" id="PF04542"/>
    </source>
</evidence>
<keyword evidence="2" id="KW-0805">Transcription regulation</keyword>
<dbReference type="Proteomes" id="UP000251402">
    <property type="component" value="Chromosome"/>
</dbReference>
<dbReference type="InterPro" id="IPR014327">
    <property type="entry name" value="RNA_pol_sigma70_bacteroid"/>
</dbReference>
<dbReference type="Gene3D" id="1.10.10.10">
    <property type="entry name" value="Winged helix-like DNA-binding domain superfamily/Winged helix DNA-binding domain"/>
    <property type="match status" value="1"/>
</dbReference>
<proteinExistence type="inferred from homology"/>
<evidence type="ECO:0000313" key="7">
    <source>
        <dbReference type="EMBL" id="QEM11260.1"/>
    </source>
</evidence>
<reference evidence="7" key="1">
    <citation type="submission" date="2019-08" db="EMBL/GenBank/DDBJ databases">
        <title>Comparative genome analysis confer to the adaptation heavy metal polluted environment.</title>
        <authorList>
            <person name="Li Y."/>
        </authorList>
    </citation>
    <scope>NUCLEOTIDE SEQUENCE [LARGE SCALE GENOMIC DNA]</scope>
    <source>
        <strain evidence="7">P1</strain>
    </source>
</reference>
<organism evidence="7 8">
    <name type="scientific">Mucilaginibacter rubeus</name>
    <dbReference type="NCBI Taxonomy" id="2027860"/>
    <lineage>
        <taxon>Bacteria</taxon>
        <taxon>Pseudomonadati</taxon>
        <taxon>Bacteroidota</taxon>
        <taxon>Sphingobacteriia</taxon>
        <taxon>Sphingobacteriales</taxon>
        <taxon>Sphingobacteriaceae</taxon>
        <taxon>Mucilaginibacter</taxon>
    </lineage>
</organism>
<dbReference type="RefSeq" id="WP_112573803.1">
    <property type="nucleotide sequence ID" value="NZ_CP043450.1"/>
</dbReference>